<evidence type="ECO:0000313" key="1">
    <source>
        <dbReference type="EMBL" id="GAA4535160.1"/>
    </source>
</evidence>
<accession>A0ABP8RC98</accession>
<evidence type="ECO:0000313" key="2">
    <source>
        <dbReference type="Proteomes" id="UP001501598"/>
    </source>
</evidence>
<dbReference type="EMBL" id="BAABGT010000002">
    <property type="protein sequence ID" value="GAA4535160.1"/>
    <property type="molecule type" value="Genomic_DNA"/>
</dbReference>
<organism evidence="1 2">
    <name type="scientific">Pseudonocardia xishanensis</name>
    <dbReference type="NCBI Taxonomy" id="630995"/>
    <lineage>
        <taxon>Bacteria</taxon>
        <taxon>Bacillati</taxon>
        <taxon>Actinomycetota</taxon>
        <taxon>Actinomycetes</taxon>
        <taxon>Pseudonocardiales</taxon>
        <taxon>Pseudonocardiaceae</taxon>
        <taxon>Pseudonocardia</taxon>
    </lineage>
</organism>
<comment type="caution">
    <text evidence="1">The sequence shown here is derived from an EMBL/GenBank/DDBJ whole genome shotgun (WGS) entry which is preliminary data.</text>
</comment>
<reference evidence="2" key="1">
    <citation type="journal article" date="2019" name="Int. J. Syst. Evol. Microbiol.">
        <title>The Global Catalogue of Microorganisms (GCM) 10K type strain sequencing project: providing services to taxonomists for standard genome sequencing and annotation.</title>
        <authorList>
            <consortium name="The Broad Institute Genomics Platform"/>
            <consortium name="The Broad Institute Genome Sequencing Center for Infectious Disease"/>
            <person name="Wu L."/>
            <person name="Ma J."/>
        </authorList>
    </citation>
    <scope>NUCLEOTIDE SEQUENCE [LARGE SCALE GENOMIC DNA]</scope>
    <source>
        <strain evidence="2">JCM 17906</strain>
    </source>
</reference>
<sequence length="85" mass="9336">MFAKKSAAYKEAEDIINSLAYSFLRGSVHESPGARNTLGDQLANLAPELTAKERAKLRSNPPNIVAAFPQEAKRNFESFLNHAFG</sequence>
<gene>
    <name evidence="1" type="ORF">GCM10023175_00340</name>
</gene>
<keyword evidence="2" id="KW-1185">Reference proteome</keyword>
<name>A0ABP8RC98_9PSEU</name>
<dbReference type="Proteomes" id="UP001501598">
    <property type="component" value="Unassembled WGS sequence"/>
</dbReference>
<dbReference type="RefSeq" id="WP_345411404.1">
    <property type="nucleotide sequence ID" value="NZ_BAABGT010000002.1"/>
</dbReference>
<proteinExistence type="predicted"/>
<protein>
    <submittedName>
        <fullName evidence="1">Uncharacterized protein</fullName>
    </submittedName>
</protein>